<dbReference type="InterPro" id="IPR029046">
    <property type="entry name" value="LolA/LolB/LppX"/>
</dbReference>
<reference evidence="1" key="1">
    <citation type="submission" date="2018-06" db="EMBL/GenBank/DDBJ databases">
        <authorList>
            <person name="Zhirakovskaya E."/>
        </authorList>
    </citation>
    <scope>NUCLEOTIDE SEQUENCE</scope>
</reference>
<sequence length="206" mass="23777">MKHLFFALALFAVSLLPANLLAQTTQDMDQDIQRLNQYVRSIKSVRSRFVQTADNGSMETGTFYWKRPGKLRIEYDQSPLLIVADGANIAQIDKDLETIDQVRISWTPYKFLLARNFDLTKGMELMGVQKLATETRVTVRDPDGDIDGEFTLVFAEPELALRGWTWRNGFDGRVDFILQEQVRDSKLASSLFVIREEERRRGGRRR</sequence>
<dbReference type="SUPFAM" id="SSF89392">
    <property type="entry name" value="Prokaryotic lipoproteins and lipoprotein localization factors"/>
    <property type="match status" value="1"/>
</dbReference>
<dbReference type="PANTHER" id="PTHR35869:SF1">
    <property type="entry name" value="OUTER-MEMBRANE LIPOPROTEIN CARRIER PROTEIN"/>
    <property type="match status" value="1"/>
</dbReference>
<dbReference type="PANTHER" id="PTHR35869">
    <property type="entry name" value="OUTER-MEMBRANE LIPOPROTEIN CARRIER PROTEIN"/>
    <property type="match status" value="1"/>
</dbReference>
<dbReference type="EMBL" id="UOEE01000044">
    <property type="protein sequence ID" value="VAV87655.1"/>
    <property type="molecule type" value="Genomic_DNA"/>
</dbReference>
<organism evidence="1">
    <name type="scientific">hydrothermal vent metagenome</name>
    <dbReference type="NCBI Taxonomy" id="652676"/>
    <lineage>
        <taxon>unclassified sequences</taxon>
        <taxon>metagenomes</taxon>
        <taxon>ecological metagenomes</taxon>
    </lineage>
</organism>
<dbReference type="AlphaFoldDB" id="A0A3B0RW63"/>
<dbReference type="InterPro" id="IPR004564">
    <property type="entry name" value="OM_lipoprot_carrier_LolA-like"/>
</dbReference>
<accession>A0A3B0RW63</accession>
<proteinExistence type="predicted"/>
<dbReference type="Pfam" id="PF03548">
    <property type="entry name" value="LolA"/>
    <property type="match status" value="1"/>
</dbReference>
<evidence type="ECO:0000313" key="1">
    <source>
        <dbReference type="EMBL" id="VAV87655.1"/>
    </source>
</evidence>
<evidence type="ECO:0008006" key="2">
    <source>
        <dbReference type="Google" id="ProtNLM"/>
    </source>
</evidence>
<dbReference type="CDD" id="cd16325">
    <property type="entry name" value="LolA"/>
    <property type="match status" value="1"/>
</dbReference>
<name>A0A3B0RW63_9ZZZZ</name>
<dbReference type="Gene3D" id="2.50.20.10">
    <property type="entry name" value="Lipoprotein localisation LolA/LolB/LppX"/>
    <property type="match status" value="1"/>
</dbReference>
<gene>
    <name evidence="1" type="ORF">MNBD_ALPHA06-165</name>
</gene>
<protein>
    <recommendedName>
        <fullName evidence="2">Outer membrane lipoprotein carrier protein LolA</fullName>
    </recommendedName>
</protein>